<evidence type="ECO:0000313" key="9">
    <source>
        <dbReference type="EMBL" id="HIS75076.1"/>
    </source>
</evidence>
<evidence type="ECO:0000256" key="2">
    <source>
        <dbReference type="ARBA" id="ARBA00022490"/>
    </source>
</evidence>
<organism evidence="9 10">
    <name type="scientific">Candidatus Galligastranaerophilus intestinavium</name>
    <dbReference type="NCBI Taxonomy" id="2840836"/>
    <lineage>
        <taxon>Bacteria</taxon>
        <taxon>Candidatus Galligastranaerophilus</taxon>
    </lineage>
</organism>
<dbReference type="InterPro" id="IPR027417">
    <property type="entry name" value="P-loop_NTPase"/>
</dbReference>
<comment type="subcellular location">
    <subcellularLocation>
        <location evidence="1">Cytoplasm</location>
    </subcellularLocation>
</comment>
<dbReference type="Pfam" id="PF13401">
    <property type="entry name" value="AAA_22"/>
    <property type="match status" value="1"/>
</dbReference>
<dbReference type="SUPFAM" id="SSF48452">
    <property type="entry name" value="TPR-like"/>
    <property type="match status" value="2"/>
</dbReference>
<dbReference type="InterPro" id="IPR019734">
    <property type="entry name" value="TPR_rpt"/>
</dbReference>
<dbReference type="GO" id="GO:0005737">
    <property type="term" value="C:cytoplasm"/>
    <property type="evidence" value="ECO:0007669"/>
    <property type="project" value="UniProtKB-SubCell"/>
</dbReference>
<feature type="domain" description="ORC1/DEAH AAA+ ATPase" evidence="8">
    <location>
        <begin position="23"/>
        <end position="144"/>
    </location>
</feature>
<dbReference type="Gene3D" id="3.40.50.300">
    <property type="entry name" value="P-loop containing nucleotide triphosphate hydrolases"/>
    <property type="match status" value="1"/>
</dbReference>
<dbReference type="EMBL" id="DVJQ01000074">
    <property type="protein sequence ID" value="HIS75076.1"/>
    <property type="molecule type" value="Genomic_DNA"/>
</dbReference>
<comment type="caution">
    <text evidence="9">The sequence shown here is derived from an EMBL/GenBank/DDBJ whole genome shotgun (WGS) entry which is preliminary data.</text>
</comment>
<dbReference type="PANTHER" id="PTHR46630">
    <property type="entry name" value="TETRATRICOPEPTIDE REPEAT PROTEIN 29"/>
    <property type="match status" value="1"/>
</dbReference>
<feature type="repeat" description="TPR" evidence="6">
    <location>
        <begin position="559"/>
        <end position="592"/>
    </location>
</feature>
<dbReference type="SUPFAM" id="SSF52540">
    <property type="entry name" value="P-loop containing nucleoside triphosphate hydrolases"/>
    <property type="match status" value="1"/>
</dbReference>
<dbReference type="PANTHER" id="PTHR46630:SF1">
    <property type="entry name" value="TETRATRICOPEPTIDE REPEAT PROTEIN 29"/>
    <property type="match status" value="1"/>
</dbReference>
<evidence type="ECO:0000256" key="6">
    <source>
        <dbReference type="PROSITE-ProRule" id="PRU00339"/>
    </source>
</evidence>
<dbReference type="PROSITE" id="PS50005">
    <property type="entry name" value="TPR"/>
    <property type="match status" value="1"/>
</dbReference>
<dbReference type="Proteomes" id="UP000886865">
    <property type="component" value="Unassembled WGS sequence"/>
</dbReference>
<accession>A0A9D1FJL7</accession>
<dbReference type="Gene3D" id="1.25.40.10">
    <property type="entry name" value="Tetratricopeptide repeat domain"/>
    <property type="match status" value="2"/>
</dbReference>
<evidence type="ECO:0000256" key="7">
    <source>
        <dbReference type="SAM" id="Coils"/>
    </source>
</evidence>
<protein>
    <recommendedName>
        <fullName evidence="8">ORC1/DEAH AAA+ ATPase domain-containing protein</fullName>
    </recommendedName>
</protein>
<reference evidence="9" key="1">
    <citation type="submission" date="2020-10" db="EMBL/GenBank/DDBJ databases">
        <authorList>
            <person name="Gilroy R."/>
        </authorList>
    </citation>
    <scope>NUCLEOTIDE SEQUENCE</scope>
    <source>
        <strain evidence="9">CHK152-2871</strain>
    </source>
</reference>
<dbReference type="InterPro" id="IPR051476">
    <property type="entry name" value="Bac_ResReg_Asp_Phosphatase"/>
</dbReference>
<dbReference type="SMART" id="SM00028">
    <property type="entry name" value="TPR"/>
    <property type="match status" value="6"/>
</dbReference>
<feature type="coiled-coil region" evidence="7">
    <location>
        <begin position="383"/>
        <end position="410"/>
    </location>
</feature>
<gene>
    <name evidence="9" type="ORF">IAA86_08680</name>
</gene>
<sequence>METSDFQFSNEIIDKINYFYNSSDELLLLCGFSGCAKSEILNKTLENPDENTLVFRHLCFENTTIDDFLLNFYDSFRKFSLEKKVSLKKTMGESFKNKVSFYFKNINKKCIIVIDNFELVENNVEILNFLSHIASFENTKVVLISRNNNVDFFIEQNLPLQIIEIQPDTKEIFKEKIEKEKIEIDENTLNELYELTEGCKLYLRMVLRYSQITGLKISELLLEFKKRNEPFSNFVILKLISLVPSAYFAILKNLCAINHAVSIDFINNYNLGDTRQIEYLERNYLISRVDNEIILRNYFKEYFVSTLSLQEKYKIYSRLVEIYEQELSKSPRDRILRLSRESIRKQVEMVKRNIPSLGKQTNISRENFSYISLAQEGSNPWFNTKEIERKQKYLDKKRELQNKKLTTKREFMSEEDALMLKEYRRRKYEQEKIERIENQEFNFLEEFKKADELEQNYQFAQANEILSKLKNKTDDEKTKIEILEHLAHNSEKMNNYENALNYYTQVSSLHLLIGDYEKYFRTVLEIANLYKNLYRFASAKEEYLKIINSDKISDNRIKTSAYLGLGDIFESENSINEALKYYRLAGDFADKNDISMLCEIYYKTAILYDDMQDFNNAAEFYLKNITASDNTIQNRWFSQSCINLGLIYSYQNNTDEAKKYISLALEKDRKEKNPSGIYFAARELSKIYEHESFEIAQEYMQEALKCAKDLHDEFKEAFAYLELGDLYYNFNQDEAALECFFMAKTALGANILEENEQIINQRINDMKIKMLPAVFKKIEEKYV</sequence>
<dbReference type="Pfam" id="PF13181">
    <property type="entry name" value="TPR_8"/>
    <property type="match status" value="1"/>
</dbReference>
<keyword evidence="2" id="KW-0963">Cytoplasm</keyword>
<dbReference type="InterPro" id="IPR011990">
    <property type="entry name" value="TPR-like_helical_dom_sf"/>
</dbReference>
<evidence type="ECO:0000256" key="4">
    <source>
        <dbReference type="ARBA" id="ARBA00022803"/>
    </source>
</evidence>
<dbReference type="AlphaFoldDB" id="A0A9D1FJL7"/>
<keyword evidence="7" id="KW-0175">Coiled coil</keyword>
<name>A0A9D1FJL7_9BACT</name>
<evidence type="ECO:0000313" key="10">
    <source>
        <dbReference type="Proteomes" id="UP000886865"/>
    </source>
</evidence>
<dbReference type="InterPro" id="IPR049945">
    <property type="entry name" value="AAA_22"/>
</dbReference>
<keyword evidence="3" id="KW-0677">Repeat</keyword>
<evidence type="ECO:0000256" key="1">
    <source>
        <dbReference type="ARBA" id="ARBA00004496"/>
    </source>
</evidence>
<comment type="similarity">
    <text evidence="5">Belongs to the Rap family.</text>
</comment>
<reference evidence="9" key="2">
    <citation type="journal article" date="2021" name="PeerJ">
        <title>Extensive microbial diversity within the chicken gut microbiome revealed by metagenomics and culture.</title>
        <authorList>
            <person name="Gilroy R."/>
            <person name="Ravi A."/>
            <person name="Getino M."/>
            <person name="Pursley I."/>
            <person name="Horton D.L."/>
            <person name="Alikhan N.F."/>
            <person name="Baker D."/>
            <person name="Gharbi K."/>
            <person name="Hall N."/>
            <person name="Watson M."/>
            <person name="Adriaenssens E.M."/>
            <person name="Foster-Nyarko E."/>
            <person name="Jarju S."/>
            <person name="Secka A."/>
            <person name="Antonio M."/>
            <person name="Oren A."/>
            <person name="Chaudhuri R.R."/>
            <person name="La Ragione R."/>
            <person name="Hildebrand F."/>
            <person name="Pallen M.J."/>
        </authorList>
    </citation>
    <scope>NUCLEOTIDE SEQUENCE</scope>
    <source>
        <strain evidence="9">CHK152-2871</strain>
    </source>
</reference>
<evidence type="ECO:0000259" key="8">
    <source>
        <dbReference type="Pfam" id="PF13401"/>
    </source>
</evidence>
<evidence type="ECO:0000256" key="5">
    <source>
        <dbReference type="ARBA" id="ARBA00038253"/>
    </source>
</evidence>
<proteinExistence type="inferred from homology"/>
<keyword evidence="4 6" id="KW-0802">TPR repeat</keyword>
<dbReference type="GO" id="GO:0016887">
    <property type="term" value="F:ATP hydrolysis activity"/>
    <property type="evidence" value="ECO:0007669"/>
    <property type="project" value="InterPro"/>
</dbReference>
<evidence type="ECO:0000256" key="3">
    <source>
        <dbReference type="ARBA" id="ARBA00022737"/>
    </source>
</evidence>